<keyword evidence="1" id="KW-0472">Membrane</keyword>
<evidence type="ECO:0000256" key="1">
    <source>
        <dbReference type="SAM" id="Phobius"/>
    </source>
</evidence>
<evidence type="ECO:0000313" key="4">
    <source>
        <dbReference type="Proteomes" id="UP000253495"/>
    </source>
</evidence>
<comment type="caution">
    <text evidence="3">The sequence shown here is derived from an EMBL/GenBank/DDBJ whole genome shotgun (WGS) entry which is preliminary data.</text>
</comment>
<dbReference type="Proteomes" id="UP000253495">
    <property type="component" value="Unassembled WGS sequence"/>
</dbReference>
<dbReference type="EMBL" id="QPJC01000016">
    <property type="protein sequence ID" value="RCW39577.1"/>
    <property type="molecule type" value="Genomic_DNA"/>
</dbReference>
<protein>
    <submittedName>
        <fullName evidence="3">Uncharacterized protein DUF1990</fullName>
    </submittedName>
</protein>
<dbReference type="AlphaFoldDB" id="A0A368VE90"/>
<dbReference type="Pfam" id="PF09348">
    <property type="entry name" value="DUF1990"/>
    <property type="match status" value="1"/>
</dbReference>
<feature type="transmembrane region" description="Helical" evidence="1">
    <location>
        <begin position="12"/>
        <end position="30"/>
    </location>
</feature>
<name>A0A368VE90_9ACTN</name>
<organism evidence="3 4">
    <name type="scientific">Halopolyspora algeriensis</name>
    <dbReference type="NCBI Taxonomy" id="1500506"/>
    <lineage>
        <taxon>Bacteria</taxon>
        <taxon>Bacillati</taxon>
        <taxon>Actinomycetota</taxon>
        <taxon>Actinomycetes</taxon>
        <taxon>Actinomycetes incertae sedis</taxon>
        <taxon>Halopolyspora</taxon>
    </lineage>
</organism>
<keyword evidence="1" id="KW-1133">Transmembrane helix</keyword>
<keyword evidence="1" id="KW-0812">Transmembrane</keyword>
<sequence>MALEIRPVHHVVVVVSWLLGMALISWRYLWQTTPLHRVEEQGDATDLPPSLPEELVDEHCQSAEQGVGALFHRRFNVRIEEGELDARELMAVLKNDLNQAAPSEAAVVDRTKGSEGRFRVGDEFVVRMPGPWNAPVRVVGCEETSFRLATLKGHIEAGMIEFRARDEHDAVRFEIEAWARPSTRVLHLLYARMRLAKEMQLNMWTRFCLHAATLARGRARGGVGIHTRRVVLPAATESAHRPGNRTRVRP</sequence>
<proteinExistence type="predicted"/>
<evidence type="ECO:0000313" key="3">
    <source>
        <dbReference type="EMBL" id="RCW39577.1"/>
    </source>
</evidence>
<dbReference type="RefSeq" id="WP_246195461.1">
    <property type="nucleotide sequence ID" value="NZ_QPJC01000016.1"/>
</dbReference>
<gene>
    <name evidence="3" type="ORF">DFQ14_11662</name>
</gene>
<keyword evidence="4" id="KW-1185">Reference proteome</keyword>
<feature type="domain" description="DUF1990" evidence="2">
    <location>
        <begin position="99"/>
        <end position="197"/>
    </location>
</feature>
<reference evidence="3 4" key="1">
    <citation type="submission" date="2018-07" db="EMBL/GenBank/DDBJ databases">
        <title>Genomic Encyclopedia of Type Strains, Phase III (KMG-III): the genomes of soil and plant-associated and newly described type strains.</title>
        <authorList>
            <person name="Whitman W."/>
        </authorList>
    </citation>
    <scope>NUCLEOTIDE SEQUENCE [LARGE SCALE GENOMIC DNA]</scope>
    <source>
        <strain evidence="3 4">CECT 8575</strain>
    </source>
</reference>
<evidence type="ECO:0000259" key="2">
    <source>
        <dbReference type="Pfam" id="PF09348"/>
    </source>
</evidence>
<accession>A0A368VE90</accession>
<dbReference type="InterPro" id="IPR018960">
    <property type="entry name" value="DUF1990"/>
</dbReference>